<proteinExistence type="predicted"/>
<feature type="compositionally biased region" description="Basic and acidic residues" evidence="1">
    <location>
        <begin position="67"/>
        <end position="85"/>
    </location>
</feature>
<dbReference type="EMBL" id="CAJNRD030001114">
    <property type="protein sequence ID" value="CAG5073869.1"/>
    <property type="molecule type" value="Genomic_DNA"/>
</dbReference>
<evidence type="ECO:0000313" key="2">
    <source>
        <dbReference type="EMBL" id="CAG5073869.1"/>
    </source>
</evidence>
<protein>
    <recommendedName>
        <fullName evidence="4">GAG-pre-integrase domain-containing protein</fullName>
    </recommendedName>
</protein>
<feature type="compositionally biased region" description="Basic residues" evidence="1">
    <location>
        <begin position="93"/>
        <end position="114"/>
    </location>
</feature>
<reference evidence="2" key="1">
    <citation type="submission" date="2021-04" db="EMBL/GenBank/DDBJ databases">
        <authorList>
            <person name="Chebbi M.A.C M."/>
        </authorList>
    </citation>
    <scope>NUCLEOTIDE SEQUENCE</scope>
</reference>
<dbReference type="AlphaFoldDB" id="A0A8J2EFP8"/>
<evidence type="ECO:0008006" key="4">
    <source>
        <dbReference type="Google" id="ProtNLM"/>
    </source>
</evidence>
<evidence type="ECO:0000313" key="3">
    <source>
        <dbReference type="Proteomes" id="UP000786811"/>
    </source>
</evidence>
<dbReference type="OrthoDB" id="7555294at2759"/>
<comment type="caution">
    <text evidence="2">The sequence shown here is derived from an EMBL/GenBank/DDBJ whole genome shotgun (WGS) entry which is preliminary data.</text>
</comment>
<keyword evidence="3" id="KW-1185">Reference proteome</keyword>
<accession>A0A8J2EFP8</accession>
<evidence type="ECO:0000256" key="1">
    <source>
        <dbReference type="SAM" id="MobiDB-lite"/>
    </source>
</evidence>
<feature type="region of interest" description="Disordered" evidence="1">
    <location>
        <begin position="54"/>
        <end position="114"/>
    </location>
</feature>
<name>A0A8J2EFP8_COTCN</name>
<organism evidence="2 3">
    <name type="scientific">Cotesia congregata</name>
    <name type="common">Parasitoid wasp</name>
    <name type="synonym">Apanteles congregatus</name>
    <dbReference type="NCBI Taxonomy" id="51543"/>
    <lineage>
        <taxon>Eukaryota</taxon>
        <taxon>Metazoa</taxon>
        <taxon>Ecdysozoa</taxon>
        <taxon>Arthropoda</taxon>
        <taxon>Hexapoda</taxon>
        <taxon>Insecta</taxon>
        <taxon>Pterygota</taxon>
        <taxon>Neoptera</taxon>
        <taxon>Endopterygota</taxon>
        <taxon>Hymenoptera</taxon>
        <taxon>Apocrita</taxon>
        <taxon>Ichneumonoidea</taxon>
        <taxon>Braconidae</taxon>
        <taxon>Microgastrinae</taxon>
        <taxon>Cotesia</taxon>
    </lineage>
</organism>
<dbReference type="Proteomes" id="UP000786811">
    <property type="component" value="Unassembled WGS sequence"/>
</dbReference>
<sequence length="114" mass="12954">MGADRVGDLYYLREDKEQANAATTQEMRGSDASLWHARLGHLHMDANAIPIDIDYAHPDEENPEPGRVTRNEPGRVARNEQQHEEDQMEPPARRARGRPAKAKTGKPGRPKRMY</sequence>
<gene>
    <name evidence="2" type="ORF">HICCMSTLAB_LOCUS645</name>
</gene>